<dbReference type="PANTHER" id="PTHR45680:SF23">
    <property type="entry name" value="NUCLEAR HORMONE RECEPTOR FAMILY"/>
    <property type="match status" value="1"/>
</dbReference>
<evidence type="ECO:0000256" key="9">
    <source>
        <dbReference type="ARBA" id="ARBA00023170"/>
    </source>
</evidence>
<dbReference type="PANTHER" id="PTHR45680">
    <property type="entry name" value="NUCLEAR HORMONE RECEPTOR FAMILY"/>
    <property type="match status" value="1"/>
</dbReference>
<keyword evidence="5 11" id="KW-0862">Zinc</keyword>
<evidence type="ECO:0000256" key="4">
    <source>
        <dbReference type="ARBA" id="ARBA00022771"/>
    </source>
</evidence>
<dbReference type="SMART" id="SM00430">
    <property type="entry name" value="HOLI"/>
    <property type="match status" value="1"/>
</dbReference>
<dbReference type="GO" id="GO:0005634">
    <property type="term" value="C:nucleus"/>
    <property type="evidence" value="ECO:0007669"/>
    <property type="project" value="UniProtKB-SubCell"/>
</dbReference>
<protein>
    <recommendedName>
        <fullName evidence="16">Nuclear receptor domain-containing protein</fullName>
    </recommendedName>
</protein>
<keyword evidence="15" id="KW-1185">Reference proteome</keyword>
<dbReference type="InterPro" id="IPR001628">
    <property type="entry name" value="Znf_hrmn_rcpt"/>
</dbReference>
<feature type="domain" description="NR LBD" evidence="13">
    <location>
        <begin position="161"/>
        <end position="408"/>
    </location>
</feature>
<sequence length="408" mass="47771">MVDAESCLICSAPAHGVHFQVNSCRACATFFRRAIGNRKSYKCRRAANNCRVARDEPYTCRYCRLQKCIKVGMKLNASTSKDTVDMLPSLDTPQSNLLLPESSEKRFFSKRSTESHMCNIAKWAMSCEEFAQLEWTDKWLSMALIEDVKEILLRSKVSLPSKMTHTRKLQCAYRSLQRRARVEELQRRETLDLFEIIEYFESHMCNIAKWAMSCEEFAQLEWTDKWLIYKHLWPLVSSVDQFYNTIDLLGTDPNDTRVVLDNAFIIDMDTVTYDLPGVSDTVKSEFNVLFKTSDDRMVRNILIPMKELRLTEFEFVFLMAQCLWSIQGCHGISEKALKLAERFLEQISDEIHNYYFYELRMNNYAPRLTRLLKVLNECERQEFIQKGDFTIANVFNIFKCVEMENGLL</sequence>
<dbReference type="GO" id="GO:0003700">
    <property type="term" value="F:DNA-binding transcription factor activity"/>
    <property type="evidence" value="ECO:0007669"/>
    <property type="project" value="InterPro"/>
</dbReference>
<keyword evidence="10 11" id="KW-0539">Nucleus</keyword>
<comment type="similarity">
    <text evidence="2 11">Belongs to the nuclear hormone receptor family.</text>
</comment>
<dbReference type="CDD" id="cd06960">
    <property type="entry name" value="NR_DBD_HNF4A"/>
    <property type="match status" value="1"/>
</dbReference>
<name>A0AA39LVV6_9BILA</name>
<dbReference type="SUPFAM" id="SSF57716">
    <property type="entry name" value="Glucocorticoid receptor-like (DNA-binding domain)"/>
    <property type="match status" value="1"/>
</dbReference>
<dbReference type="InterPro" id="IPR049636">
    <property type="entry name" value="HNF4-like_DBD"/>
</dbReference>
<keyword evidence="3 11" id="KW-0479">Metal-binding</keyword>
<reference evidence="14" key="1">
    <citation type="submission" date="2023-06" db="EMBL/GenBank/DDBJ databases">
        <title>Genomic analysis of the entomopathogenic nematode Steinernema hermaphroditum.</title>
        <authorList>
            <person name="Schwarz E.M."/>
            <person name="Heppert J.K."/>
            <person name="Baniya A."/>
            <person name="Schwartz H.T."/>
            <person name="Tan C.-H."/>
            <person name="Antoshechkin I."/>
            <person name="Sternberg P.W."/>
            <person name="Goodrich-Blair H."/>
            <person name="Dillman A.R."/>
        </authorList>
    </citation>
    <scope>NUCLEOTIDE SEQUENCE</scope>
    <source>
        <strain evidence="14">PS9179</strain>
        <tissue evidence="14">Whole animal</tissue>
    </source>
</reference>
<dbReference type="SMART" id="SM00399">
    <property type="entry name" value="ZnF_C4"/>
    <property type="match status" value="1"/>
</dbReference>
<dbReference type="Pfam" id="PF00105">
    <property type="entry name" value="zf-C4"/>
    <property type="match status" value="1"/>
</dbReference>
<comment type="subcellular location">
    <subcellularLocation>
        <location evidence="1 11">Nucleus</location>
    </subcellularLocation>
</comment>
<dbReference type="Proteomes" id="UP001175271">
    <property type="component" value="Unassembled WGS sequence"/>
</dbReference>
<evidence type="ECO:0000313" key="14">
    <source>
        <dbReference type="EMBL" id="KAK0412111.1"/>
    </source>
</evidence>
<dbReference type="Gene3D" id="3.30.50.10">
    <property type="entry name" value="Erythroid Transcription Factor GATA-1, subunit A"/>
    <property type="match status" value="1"/>
</dbReference>
<evidence type="ECO:0000256" key="3">
    <source>
        <dbReference type="ARBA" id="ARBA00022723"/>
    </source>
</evidence>
<feature type="domain" description="Nuclear receptor" evidence="12">
    <location>
        <begin position="4"/>
        <end position="80"/>
    </location>
</feature>
<dbReference type="GO" id="GO:0000978">
    <property type="term" value="F:RNA polymerase II cis-regulatory region sequence-specific DNA binding"/>
    <property type="evidence" value="ECO:0007669"/>
    <property type="project" value="InterPro"/>
</dbReference>
<evidence type="ECO:0000256" key="6">
    <source>
        <dbReference type="ARBA" id="ARBA00023015"/>
    </source>
</evidence>
<evidence type="ECO:0000259" key="12">
    <source>
        <dbReference type="PROSITE" id="PS51030"/>
    </source>
</evidence>
<keyword evidence="6 11" id="KW-0805">Transcription regulation</keyword>
<dbReference type="PRINTS" id="PR00047">
    <property type="entry name" value="STROIDFINGER"/>
</dbReference>
<evidence type="ECO:0000256" key="7">
    <source>
        <dbReference type="ARBA" id="ARBA00023125"/>
    </source>
</evidence>
<keyword evidence="9 11" id="KW-0675">Receptor</keyword>
<gene>
    <name evidence="14" type="ORF">QR680_006041</name>
</gene>
<evidence type="ECO:0000256" key="11">
    <source>
        <dbReference type="RuleBase" id="RU004334"/>
    </source>
</evidence>
<comment type="caution">
    <text evidence="14">The sequence shown here is derived from an EMBL/GenBank/DDBJ whole genome shotgun (WGS) entry which is preliminary data.</text>
</comment>
<dbReference type="PROSITE" id="PS00031">
    <property type="entry name" value="NUCLEAR_REC_DBD_1"/>
    <property type="match status" value="1"/>
</dbReference>
<evidence type="ECO:0000313" key="15">
    <source>
        <dbReference type="Proteomes" id="UP001175271"/>
    </source>
</evidence>
<keyword evidence="8 11" id="KW-0804">Transcription</keyword>
<dbReference type="InterPro" id="IPR051152">
    <property type="entry name" value="C.elegans_Orphan_NR"/>
</dbReference>
<dbReference type="PROSITE" id="PS51843">
    <property type="entry name" value="NR_LBD"/>
    <property type="match status" value="1"/>
</dbReference>
<keyword evidence="7 11" id="KW-0238">DNA-binding</keyword>
<dbReference type="Gene3D" id="1.10.565.10">
    <property type="entry name" value="Retinoid X Receptor"/>
    <property type="match status" value="1"/>
</dbReference>
<evidence type="ECO:0000256" key="1">
    <source>
        <dbReference type="ARBA" id="ARBA00004123"/>
    </source>
</evidence>
<dbReference type="EMBL" id="JAUCMV010000003">
    <property type="protein sequence ID" value="KAK0412111.1"/>
    <property type="molecule type" value="Genomic_DNA"/>
</dbReference>
<keyword evidence="4 11" id="KW-0863">Zinc-finger</keyword>
<accession>A0AA39LVV6</accession>
<dbReference type="InterPro" id="IPR035500">
    <property type="entry name" value="NHR-like_dom_sf"/>
</dbReference>
<organism evidence="14 15">
    <name type="scientific">Steinernema hermaphroditum</name>
    <dbReference type="NCBI Taxonomy" id="289476"/>
    <lineage>
        <taxon>Eukaryota</taxon>
        <taxon>Metazoa</taxon>
        <taxon>Ecdysozoa</taxon>
        <taxon>Nematoda</taxon>
        <taxon>Chromadorea</taxon>
        <taxon>Rhabditida</taxon>
        <taxon>Tylenchina</taxon>
        <taxon>Panagrolaimomorpha</taxon>
        <taxon>Strongyloidoidea</taxon>
        <taxon>Steinernematidae</taxon>
        <taxon>Steinernema</taxon>
    </lineage>
</organism>
<evidence type="ECO:0000259" key="13">
    <source>
        <dbReference type="PROSITE" id="PS51843"/>
    </source>
</evidence>
<dbReference type="InterPro" id="IPR013088">
    <property type="entry name" value="Znf_NHR/GATA"/>
</dbReference>
<evidence type="ECO:0000256" key="10">
    <source>
        <dbReference type="ARBA" id="ARBA00023242"/>
    </source>
</evidence>
<dbReference type="GO" id="GO:0008270">
    <property type="term" value="F:zinc ion binding"/>
    <property type="evidence" value="ECO:0007669"/>
    <property type="project" value="UniProtKB-KW"/>
</dbReference>
<dbReference type="Pfam" id="PF00104">
    <property type="entry name" value="Hormone_recep"/>
    <property type="match status" value="1"/>
</dbReference>
<evidence type="ECO:0000256" key="8">
    <source>
        <dbReference type="ARBA" id="ARBA00023163"/>
    </source>
</evidence>
<evidence type="ECO:0000256" key="5">
    <source>
        <dbReference type="ARBA" id="ARBA00022833"/>
    </source>
</evidence>
<dbReference type="PROSITE" id="PS51030">
    <property type="entry name" value="NUCLEAR_REC_DBD_2"/>
    <property type="match status" value="1"/>
</dbReference>
<evidence type="ECO:0000256" key="2">
    <source>
        <dbReference type="ARBA" id="ARBA00005993"/>
    </source>
</evidence>
<dbReference type="InterPro" id="IPR000536">
    <property type="entry name" value="Nucl_hrmn_rcpt_lig-bd"/>
</dbReference>
<evidence type="ECO:0008006" key="16">
    <source>
        <dbReference type="Google" id="ProtNLM"/>
    </source>
</evidence>
<dbReference type="SUPFAM" id="SSF48508">
    <property type="entry name" value="Nuclear receptor ligand-binding domain"/>
    <property type="match status" value="1"/>
</dbReference>
<proteinExistence type="inferred from homology"/>
<dbReference type="AlphaFoldDB" id="A0AA39LVV6"/>